<evidence type="ECO:0000313" key="3">
    <source>
        <dbReference type="EMBL" id="KAF9073636.1"/>
    </source>
</evidence>
<dbReference type="Pfam" id="PF00035">
    <property type="entry name" value="dsrm"/>
    <property type="match status" value="1"/>
</dbReference>
<dbReference type="SUPFAM" id="SSF54768">
    <property type="entry name" value="dsRNA-binding domain-like"/>
    <property type="match status" value="1"/>
</dbReference>
<dbReference type="AlphaFoldDB" id="A0A9P5UC14"/>
<evidence type="ECO:0000259" key="2">
    <source>
        <dbReference type="PROSITE" id="PS50137"/>
    </source>
</evidence>
<gene>
    <name evidence="3" type="ORF">BDP27DRAFT_287665</name>
</gene>
<dbReference type="GO" id="GO:0003723">
    <property type="term" value="F:RNA binding"/>
    <property type="evidence" value="ECO:0007669"/>
    <property type="project" value="UniProtKB-UniRule"/>
</dbReference>
<feature type="domain" description="DRBM" evidence="2">
    <location>
        <begin position="85"/>
        <end position="132"/>
    </location>
</feature>
<comment type="caution">
    <text evidence="3">The sequence shown here is derived from an EMBL/GenBank/DDBJ whole genome shotgun (WGS) entry which is preliminary data.</text>
</comment>
<protein>
    <recommendedName>
        <fullName evidence="2">DRBM domain-containing protein</fullName>
    </recommendedName>
</protein>
<accession>A0A9P5UC14</accession>
<reference evidence="3" key="1">
    <citation type="submission" date="2020-11" db="EMBL/GenBank/DDBJ databases">
        <authorList>
            <consortium name="DOE Joint Genome Institute"/>
            <person name="Ahrendt S."/>
            <person name="Riley R."/>
            <person name="Andreopoulos W."/>
            <person name="Labutti K."/>
            <person name="Pangilinan J."/>
            <person name="Ruiz-Duenas F.J."/>
            <person name="Barrasa J.M."/>
            <person name="Sanchez-Garcia M."/>
            <person name="Camarero S."/>
            <person name="Miyauchi S."/>
            <person name="Serrano A."/>
            <person name="Linde D."/>
            <person name="Babiker R."/>
            <person name="Drula E."/>
            <person name="Ayuso-Fernandez I."/>
            <person name="Pacheco R."/>
            <person name="Padilla G."/>
            <person name="Ferreira P."/>
            <person name="Barriuso J."/>
            <person name="Kellner H."/>
            <person name="Castanera R."/>
            <person name="Alfaro M."/>
            <person name="Ramirez L."/>
            <person name="Pisabarro A.G."/>
            <person name="Kuo A."/>
            <person name="Tritt A."/>
            <person name="Lipzen A."/>
            <person name="He G."/>
            <person name="Yan M."/>
            <person name="Ng V."/>
            <person name="Cullen D."/>
            <person name="Martin F."/>
            <person name="Rosso M.-N."/>
            <person name="Henrissat B."/>
            <person name="Hibbett D."/>
            <person name="Martinez A.T."/>
            <person name="Grigoriev I.V."/>
        </authorList>
    </citation>
    <scope>NUCLEOTIDE SEQUENCE</scope>
    <source>
        <strain evidence="3">AH 40177</strain>
    </source>
</reference>
<evidence type="ECO:0000313" key="4">
    <source>
        <dbReference type="Proteomes" id="UP000772434"/>
    </source>
</evidence>
<keyword evidence="4" id="KW-1185">Reference proteome</keyword>
<dbReference type="SMART" id="SM00358">
    <property type="entry name" value="DSRM"/>
    <property type="match status" value="1"/>
</dbReference>
<name>A0A9P5UC14_9AGAR</name>
<dbReference type="InterPro" id="IPR014720">
    <property type="entry name" value="dsRBD_dom"/>
</dbReference>
<dbReference type="Proteomes" id="UP000772434">
    <property type="component" value="Unassembled WGS sequence"/>
</dbReference>
<dbReference type="OrthoDB" id="112668at2759"/>
<dbReference type="Gene3D" id="3.30.160.20">
    <property type="match status" value="1"/>
</dbReference>
<sequence length="136" mass="14436">MVPAEDDIVNYESTNGVVRTPVLEKVEITPTTSSPVSVVEDRKQISIDGFKQGGGSRHGEGSNSLMRMNSHNWAAQMGLGVIYADTVSGPTNAPTWVSKVHVDGQQYGLGTGAKKADAREHAASQALDQLCRTNGP</sequence>
<dbReference type="PROSITE" id="PS50137">
    <property type="entry name" value="DS_RBD"/>
    <property type="match status" value="1"/>
</dbReference>
<keyword evidence="1" id="KW-0694">RNA-binding</keyword>
<evidence type="ECO:0000256" key="1">
    <source>
        <dbReference type="PROSITE-ProRule" id="PRU00266"/>
    </source>
</evidence>
<organism evidence="3 4">
    <name type="scientific">Rhodocollybia butyracea</name>
    <dbReference type="NCBI Taxonomy" id="206335"/>
    <lineage>
        <taxon>Eukaryota</taxon>
        <taxon>Fungi</taxon>
        <taxon>Dikarya</taxon>
        <taxon>Basidiomycota</taxon>
        <taxon>Agaricomycotina</taxon>
        <taxon>Agaricomycetes</taxon>
        <taxon>Agaricomycetidae</taxon>
        <taxon>Agaricales</taxon>
        <taxon>Marasmiineae</taxon>
        <taxon>Omphalotaceae</taxon>
        <taxon>Rhodocollybia</taxon>
    </lineage>
</organism>
<proteinExistence type="predicted"/>
<dbReference type="EMBL" id="JADNRY010000017">
    <property type="protein sequence ID" value="KAF9073636.1"/>
    <property type="molecule type" value="Genomic_DNA"/>
</dbReference>